<dbReference type="InterPro" id="IPR009506">
    <property type="entry name" value="YjiS-like"/>
</dbReference>
<feature type="domain" description="YjiS-like" evidence="1">
    <location>
        <begin position="27"/>
        <end position="60"/>
    </location>
</feature>
<keyword evidence="3" id="KW-1185">Reference proteome</keyword>
<dbReference type="Proteomes" id="UP001195624">
    <property type="component" value="Unassembled WGS sequence"/>
</dbReference>
<reference evidence="3" key="1">
    <citation type="submission" date="2023-07" db="EMBL/GenBank/DDBJ databases">
        <title>Genome mining of underrepresented organisms for secondary metabolites.</title>
        <authorList>
            <person name="D'Agostino P.M."/>
        </authorList>
    </citation>
    <scope>NUCLEOTIDE SEQUENCE [LARGE SCALE GENOMIC DNA]</scope>
    <source>
        <strain evidence="3">WS4403</strain>
    </source>
</reference>
<dbReference type="RefSeq" id="WP_017803051.1">
    <property type="nucleotide sequence ID" value="NZ_JAGGMQ010000001.1"/>
</dbReference>
<dbReference type="Pfam" id="PF06568">
    <property type="entry name" value="YjiS-like"/>
    <property type="match status" value="1"/>
</dbReference>
<proteinExistence type="predicted"/>
<dbReference type="EMBL" id="JAGGMQ010000001">
    <property type="protein sequence ID" value="MBP2169271.1"/>
    <property type="molecule type" value="Genomic_DNA"/>
</dbReference>
<organism evidence="2 3">
    <name type="scientific">Winslowiella toletana</name>
    <dbReference type="NCBI Taxonomy" id="92490"/>
    <lineage>
        <taxon>Bacteria</taxon>
        <taxon>Pseudomonadati</taxon>
        <taxon>Pseudomonadota</taxon>
        <taxon>Gammaproteobacteria</taxon>
        <taxon>Enterobacterales</taxon>
        <taxon>Erwiniaceae</taxon>
        <taxon>Winslowiella</taxon>
    </lineage>
</organism>
<comment type="caution">
    <text evidence="2">The sequence shown here is derived from an EMBL/GenBank/DDBJ whole genome shotgun (WGS) entry which is preliminary data.</text>
</comment>
<evidence type="ECO:0000259" key="1">
    <source>
        <dbReference type="Pfam" id="PF06568"/>
    </source>
</evidence>
<accession>A0ABS4PAY5</accession>
<name>A0ABS4PAY5_9GAMM</name>
<gene>
    <name evidence="2" type="ORF">J2125_002463</name>
</gene>
<sequence>MMEYQENRTGQLFAGTRVRMKLALLYRRWRGWRLRKQTRKILSGLSDTQLRDIGLTSEDVDRYK</sequence>
<evidence type="ECO:0000313" key="3">
    <source>
        <dbReference type="Proteomes" id="UP001195624"/>
    </source>
</evidence>
<evidence type="ECO:0000313" key="2">
    <source>
        <dbReference type="EMBL" id="MBP2169271.1"/>
    </source>
</evidence>
<protein>
    <submittedName>
        <fullName evidence="2">Uncharacterized protein YjiS (DUF1127 family)</fullName>
    </submittedName>
</protein>